<sequence>MHPPRASPGTTSTPADGSKSFPPRFLPDHPFSTVILSMVLHKSIESRMSSTSSPPVPALANGDRLTRDKFERRYEAMPHVKKAELIEGTVYMPSPVHANNHGRPHSVIMGWLLTYDAATPGVSSYDNTTVRLDLDTEPQPDALLRIEEACGGQSRISEDDYVEGPPELIVEVAHSSAAYDLHDKKRAYRRNGVQEYVVWQIEEERVDWFVLEEGAYISLSPDENGHVASRVFPGLVLDVGALLDADLSSVLSCVQAQIGGEAHQAFANRLDAR</sequence>
<dbReference type="CDD" id="cd06260">
    <property type="entry name" value="DUF820-like"/>
    <property type="match status" value="1"/>
</dbReference>
<dbReference type="InterPro" id="IPR012296">
    <property type="entry name" value="Nuclease_put_TT1808"/>
</dbReference>
<dbReference type="PATRIC" id="fig|309807.25.peg.221"/>
<dbReference type="eggNOG" id="COG4636">
    <property type="taxonomic scope" value="Bacteria"/>
</dbReference>
<reference evidence="3 4" key="1">
    <citation type="journal article" date="2005" name="Proc. Natl. Acad. Sci. U.S.A.">
        <title>The genome of Salinibacter ruber: convergence and gene exchange among hyperhalophilic bacteria and archaea.</title>
        <authorList>
            <person name="Mongodin E.F."/>
            <person name="Nelson K.E."/>
            <person name="Daugherty S."/>
            <person name="Deboy R.T."/>
            <person name="Wister J."/>
            <person name="Khouri H."/>
            <person name="Weidman J."/>
            <person name="Walsh D.A."/>
            <person name="Papke R.T."/>
            <person name="Sanchez Perez G."/>
            <person name="Sharma A.K."/>
            <person name="Nesbo C.L."/>
            <person name="MacLeod D."/>
            <person name="Bapteste E."/>
            <person name="Doolittle W.F."/>
            <person name="Charlebois R.L."/>
            <person name="Legault B."/>
            <person name="Rodriguez-Valera F."/>
        </authorList>
    </citation>
    <scope>NUCLEOTIDE SEQUENCE [LARGE SCALE GENOMIC DNA]</scope>
    <source>
        <strain evidence="4">DSM 13855 / CECT 5946 / M31</strain>
    </source>
</reference>
<evidence type="ECO:0000313" key="4">
    <source>
        <dbReference type="Proteomes" id="UP000008674"/>
    </source>
</evidence>
<dbReference type="HOGENOM" id="CLU_100183_0_0_10"/>
<protein>
    <recommendedName>
        <fullName evidence="2">Putative restriction endonuclease domain-containing protein</fullName>
    </recommendedName>
</protein>
<dbReference type="EMBL" id="CP000159">
    <property type="protein sequence ID" value="ABC46153.1"/>
    <property type="molecule type" value="Genomic_DNA"/>
</dbReference>
<dbReference type="STRING" id="309807.SRU_0211"/>
<dbReference type="PANTHER" id="PTHR35400">
    <property type="entry name" value="SLR1083 PROTEIN"/>
    <property type="match status" value="1"/>
</dbReference>
<organism evidence="3 4">
    <name type="scientific">Salinibacter ruber (strain DSM 13855 / M31)</name>
    <dbReference type="NCBI Taxonomy" id="309807"/>
    <lineage>
        <taxon>Bacteria</taxon>
        <taxon>Pseudomonadati</taxon>
        <taxon>Rhodothermota</taxon>
        <taxon>Rhodothermia</taxon>
        <taxon>Rhodothermales</taxon>
        <taxon>Salinibacteraceae</taxon>
        <taxon>Salinibacter</taxon>
    </lineage>
</organism>
<dbReference type="KEGG" id="sru:SRU_0211"/>
<feature type="domain" description="Putative restriction endonuclease" evidence="2">
    <location>
        <begin position="74"/>
        <end position="239"/>
    </location>
</feature>
<evidence type="ECO:0000259" key="2">
    <source>
        <dbReference type="Pfam" id="PF05685"/>
    </source>
</evidence>
<dbReference type="PANTHER" id="PTHR35400:SF3">
    <property type="entry name" value="SLL1072 PROTEIN"/>
    <property type="match status" value="1"/>
</dbReference>
<evidence type="ECO:0000256" key="1">
    <source>
        <dbReference type="SAM" id="MobiDB-lite"/>
    </source>
</evidence>
<gene>
    <name evidence="3" type="ordered locus">SRU_0211</name>
</gene>
<dbReference type="Gene3D" id="3.90.1570.10">
    <property type="entry name" value="tt1808, chain A"/>
    <property type="match status" value="1"/>
</dbReference>
<dbReference type="OrthoDB" id="943262at2"/>
<evidence type="ECO:0000313" key="3">
    <source>
        <dbReference type="EMBL" id="ABC46153.1"/>
    </source>
</evidence>
<accession>Q2S619</accession>
<dbReference type="InterPro" id="IPR011335">
    <property type="entry name" value="Restrct_endonuc-II-like"/>
</dbReference>
<dbReference type="EnsemblBacteria" id="ABC46153">
    <property type="protein sequence ID" value="ABC46153"/>
    <property type="gene ID" value="SRU_0211"/>
</dbReference>
<dbReference type="Pfam" id="PF05685">
    <property type="entry name" value="Uma2"/>
    <property type="match status" value="1"/>
</dbReference>
<keyword evidence="4" id="KW-1185">Reference proteome</keyword>
<dbReference type="SUPFAM" id="SSF52980">
    <property type="entry name" value="Restriction endonuclease-like"/>
    <property type="match status" value="1"/>
</dbReference>
<feature type="region of interest" description="Disordered" evidence="1">
    <location>
        <begin position="1"/>
        <end position="23"/>
    </location>
</feature>
<dbReference type="InterPro" id="IPR008538">
    <property type="entry name" value="Uma2"/>
</dbReference>
<name>Q2S619_SALRD</name>
<dbReference type="Proteomes" id="UP000008674">
    <property type="component" value="Chromosome"/>
</dbReference>
<dbReference type="AlphaFoldDB" id="Q2S619"/>
<proteinExistence type="predicted"/>